<comment type="caution">
    <text evidence="2">The sequence shown here is derived from an EMBL/GenBank/DDBJ whole genome shotgun (WGS) entry which is preliminary data.</text>
</comment>
<dbReference type="AlphaFoldDB" id="A0A2W5M5B2"/>
<evidence type="ECO:0000313" key="3">
    <source>
        <dbReference type="Proteomes" id="UP000249577"/>
    </source>
</evidence>
<accession>A0A2W5M5B2</accession>
<gene>
    <name evidence="2" type="ORF">DI565_10800</name>
</gene>
<dbReference type="Proteomes" id="UP000249577">
    <property type="component" value="Unassembled WGS sequence"/>
</dbReference>
<name>A0A2W5M5B2_ANCNO</name>
<dbReference type="InterPro" id="IPR036278">
    <property type="entry name" value="Sialidase_sf"/>
</dbReference>
<organism evidence="2 3">
    <name type="scientific">Ancylobacter novellus</name>
    <name type="common">Thiobacillus novellus</name>
    <dbReference type="NCBI Taxonomy" id="921"/>
    <lineage>
        <taxon>Bacteria</taxon>
        <taxon>Pseudomonadati</taxon>
        <taxon>Pseudomonadota</taxon>
        <taxon>Alphaproteobacteria</taxon>
        <taxon>Hyphomicrobiales</taxon>
        <taxon>Xanthobacteraceae</taxon>
        <taxon>Ancylobacter</taxon>
    </lineage>
</organism>
<protein>
    <submittedName>
        <fullName evidence="2">Uncharacterized protein</fullName>
    </submittedName>
</protein>
<dbReference type="EMBL" id="QFPN01000005">
    <property type="protein sequence ID" value="PZQ14927.1"/>
    <property type="molecule type" value="Genomic_DNA"/>
</dbReference>
<dbReference type="CDD" id="cd15482">
    <property type="entry name" value="Sialidase_non-viral"/>
    <property type="match status" value="1"/>
</dbReference>
<evidence type="ECO:0000313" key="2">
    <source>
        <dbReference type="EMBL" id="PZQ14927.1"/>
    </source>
</evidence>
<proteinExistence type="predicted"/>
<feature type="region of interest" description="Disordered" evidence="1">
    <location>
        <begin position="77"/>
        <end position="113"/>
    </location>
</feature>
<evidence type="ECO:0000256" key="1">
    <source>
        <dbReference type="SAM" id="MobiDB-lite"/>
    </source>
</evidence>
<dbReference type="SUPFAM" id="SSF50939">
    <property type="entry name" value="Sialidases"/>
    <property type="match status" value="1"/>
</dbReference>
<sequence length="210" mass="22347">MVMTLRQIGGKKSASAHRLFATSTDGGAKWSSDDPLSINGRALLPDAVAQGSMVGIPGSTPPSAVVSSIANQFGDGLTGSAAANDADAMDDSREARRERRRERRERRTKEDPRKNLALTRVFFDGGKLSPGFRAQCDAGGATTDTLTVWPGSAAYSAIIDVPERKAVAVLFEGSDDDGPAVARRAWNESIRFMEVPLDRLGGMPNAPVCR</sequence>
<reference evidence="2 3" key="1">
    <citation type="submission" date="2017-08" db="EMBL/GenBank/DDBJ databases">
        <title>Infants hospitalized years apart are colonized by the same room-sourced microbial strains.</title>
        <authorList>
            <person name="Brooks B."/>
            <person name="Olm M.R."/>
            <person name="Firek B.A."/>
            <person name="Baker R."/>
            <person name="Thomas B.C."/>
            <person name="Morowitz M.J."/>
            <person name="Banfield J.F."/>
        </authorList>
    </citation>
    <scope>NUCLEOTIDE SEQUENCE [LARGE SCALE GENOMIC DNA]</scope>
    <source>
        <strain evidence="2">S2_005_003_R2_43</strain>
    </source>
</reference>